<keyword evidence="2" id="KW-1185">Reference proteome</keyword>
<evidence type="ECO:0000313" key="1">
    <source>
        <dbReference type="EMBL" id="GAA0449150.1"/>
    </source>
</evidence>
<comment type="caution">
    <text evidence="1">The sequence shown here is derived from an EMBL/GenBank/DDBJ whole genome shotgun (WGS) entry which is preliminary data.</text>
</comment>
<dbReference type="EMBL" id="BAAABY010000009">
    <property type="protein sequence ID" value="GAA0449150.1"/>
    <property type="molecule type" value="Genomic_DNA"/>
</dbReference>
<sequence length="76" mass="7798">MTVPGQGLPQIRTDGLAALAAAAGIHDKPAEDSPGVADDAVVTVLAAVNEAAVELEAVRQRCTGEQAAFDDIWRGE</sequence>
<name>A0ABN0ZIP4_9ACTN</name>
<dbReference type="Proteomes" id="UP001500909">
    <property type="component" value="Unassembled WGS sequence"/>
</dbReference>
<reference evidence="1 2" key="1">
    <citation type="journal article" date="2019" name="Int. J. Syst. Evol. Microbiol.">
        <title>The Global Catalogue of Microorganisms (GCM) 10K type strain sequencing project: providing services to taxonomists for standard genome sequencing and annotation.</title>
        <authorList>
            <consortium name="The Broad Institute Genomics Platform"/>
            <consortium name="The Broad Institute Genome Sequencing Center for Infectious Disease"/>
            <person name="Wu L."/>
            <person name="Ma J."/>
        </authorList>
    </citation>
    <scope>NUCLEOTIDE SEQUENCE [LARGE SCALE GENOMIC DNA]</scope>
    <source>
        <strain evidence="1 2">JCM 4805</strain>
    </source>
</reference>
<evidence type="ECO:0000313" key="2">
    <source>
        <dbReference type="Proteomes" id="UP001500909"/>
    </source>
</evidence>
<organism evidence="1 2">
    <name type="scientific">Streptomyces olivaceiscleroticus</name>
    <dbReference type="NCBI Taxonomy" id="68245"/>
    <lineage>
        <taxon>Bacteria</taxon>
        <taxon>Bacillati</taxon>
        <taxon>Actinomycetota</taxon>
        <taxon>Actinomycetes</taxon>
        <taxon>Kitasatosporales</taxon>
        <taxon>Streptomycetaceae</taxon>
        <taxon>Streptomyces</taxon>
    </lineage>
</organism>
<protein>
    <submittedName>
        <fullName evidence="1">Uncharacterized protein</fullName>
    </submittedName>
</protein>
<dbReference type="RefSeq" id="WP_428837582.1">
    <property type="nucleotide sequence ID" value="NZ_BAAABY010000009.1"/>
</dbReference>
<gene>
    <name evidence="1" type="ORF">GCM10010361_11470</name>
</gene>
<proteinExistence type="predicted"/>
<accession>A0ABN0ZIP4</accession>